<evidence type="ECO:0000256" key="1">
    <source>
        <dbReference type="ARBA" id="ARBA00023157"/>
    </source>
</evidence>
<dbReference type="GO" id="GO:0005615">
    <property type="term" value="C:extracellular space"/>
    <property type="evidence" value="ECO:0007669"/>
    <property type="project" value="TreeGrafter"/>
</dbReference>
<comment type="caution">
    <text evidence="4">The sequence shown here is derived from an EMBL/GenBank/DDBJ whole genome shotgun (WGS) entry which is preliminary data.</text>
</comment>
<feature type="non-terminal residue" evidence="4">
    <location>
        <position position="1"/>
    </location>
</feature>
<dbReference type="Gene3D" id="2.80.10.50">
    <property type="match status" value="1"/>
</dbReference>
<name>A0A8J4UGW5_CLAMG</name>
<dbReference type="OrthoDB" id="8921018at2759"/>
<evidence type="ECO:0000259" key="3">
    <source>
        <dbReference type="PROSITE" id="PS51233"/>
    </source>
</evidence>
<keyword evidence="1" id="KW-1015">Disulfide bond</keyword>
<protein>
    <submittedName>
        <fullName evidence="4">Otogelin-like</fullName>
    </submittedName>
</protein>
<reference evidence="4" key="1">
    <citation type="submission" date="2020-07" db="EMBL/GenBank/DDBJ databases">
        <title>Clarias magur genome sequencing, assembly and annotation.</title>
        <authorList>
            <person name="Kushwaha B."/>
            <person name="Kumar R."/>
            <person name="Das P."/>
            <person name="Joshi C.G."/>
            <person name="Kumar D."/>
            <person name="Nagpure N.S."/>
            <person name="Pandey M."/>
            <person name="Agarwal S."/>
            <person name="Srivastava S."/>
            <person name="Singh M."/>
            <person name="Sahoo L."/>
            <person name="Jayasankar P."/>
            <person name="Meher P.K."/>
            <person name="Koringa P.G."/>
            <person name="Iquebal M.A."/>
            <person name="Das S.P."/>
            <person name="Bit A."/>
            <person name="Patnaik S."/>
            <person name="Patel N."/>
            <person name="Shah T.M."/>
            <person name="Hinsu A."/>
            <person name="Jena J.K."/>
        </authorList>
    </citation>
    <scope>NUCLEOTIDE SEQUENCE</scope>
    <source>
        <strain evidence="4">CIFAMagur01</strain>
        <tissue evidence="4">Testis</tissue>
    </source>
</reference>
<feature type="domain" description="VWFD" evidence="3">
    <location>
        <begin position="248"/>
        <end position="327"/>
    </location>
</feature>
<sequence>SSLVSFEAADRPNYFLHAERSGYLRLRKWENNREFCDAATFILHRDTWITGFDSLESFKWPGFFLHYILYKLQLLKYNHSSHYRRATLFKLAGSSTGDSIIPQCQWRYESCTSPCFRTCSDPAAQSCVTTLKVEGCLPQCPAHMVMDEMTQRCVYLEDCNMAPVKLPELNVTPTAVTSSTLATVTLFKPPYSVVVDECTKLICVNSQLVLFNKSQSCPYDSSPPNCGLLGFAVLVNGDKCCPKWNCPCRCSVFPDINVVTFDGNSVALYKAAAYVVTQLMNETITIFVQECHSSDSTLVWNFTHLCLAVLNITHDSNQVLINRLQRQ</sequence>
<keyword evidence="5" id="KW-1185">Reference proteome</keyword>
<dbReference type="InterPro" id="IPR007934">
    <property type="entry name" value="AbfB_ABD"/>
</dbReference>
<dbReference type="Proteomes" id="UP000727407">
    <property type="component" value="Unassembled WGS sequence"/>
</dbReference>
<dbReference type="PANTHER" id="PTHR11339:SF228">
    <property type="entry name" value="OTOGELIN"/>
    <property type="match status" value="1"/>
</dbReference>
<dbReference type="InterPro" id="IPR058753">
    <property type="entry name" value="TIL_OTOGL_Mucin"/>
</dbReference>
<dbReference type="SUPFAM" id="SSF57567">
    <property type="entry name" value="Serine protease inhibitors"/>
    <property type="match status" value="1"/>
</dbReference>
<dbReference type="GO" id="GO:0046373">
    <property type="term" value="P:L-arabinose metabolic process"/>
    <property type="evidence" value="ECO:0007669"/>
    <property type="project" value="InterPro"/>
</dbReference>
<keyword evidence="2" id="KW-0325">Glycoprotein</keyword>
<dbReference type="EMBL" id="QNUK01000349">
    <property type="protein sequence ID" value="KAF5894937.1"/>
    <property type="molecule type" value="Genomic_DNA"/>
</dbReference>
<dbReference type="AlphaFoldDB" id="A0A8J4UGW5"/>
<dbReference type="GO" id="GO:0046556">
    <property type="term" value="F:alpha-L-arabinofuranosidase activity"/>
    <property type="evidence" value="ECO:0007669"/>
    <property type="project" value="InterPro"/>
</dbReference>
<dbReference type="InterPro" id="IPR036084">
    <property type="entry name" value="Ser_inhib-like_sf"/>
</dbReference>
<proteinExistence type="predicted"/>
<dbReference type="PROSITE" id="PS51233">
    <property type="entry name" value="VWFD"/>
    <property type="match status" value="1"/>
</dbReference>
<dbReference type="Pfam" id="PF25962">
    <property type="entry name" value="TIL_OTOGL_Mucin"/>
    <property type="match status" value="1"/>
</dbReference>
<dbReference type="GO" id="GO:0031012">
    <property type="term" value="C:extracellular matrix"/>
    <property type="evidence" value="ECO:0007669"/>
    <property type="project" value="TreeGrafter"/>
</dbReference>
<dbReference type="InterPro" id="IPR036195">
    <property type="entry name" value="AbfB_ABD_sf"/>
</dbReference>
<evidence type="ECO:0000313" key="4">
    <source>
        <dbReference type="EMBL" id="KAF5894937.1"/>
    </source>
</evidence>
<feature type="non-terminal residue" evidence="4">
    <location>
        <position position="327"/>
    </location>
</feature>
<dbReference type="SUPFAM" id="SSF110221">
    <property type="entry name" value="AbfB domain"/>
    <property type="match status" value="1"/>
</dbReference>
<accession>A0A8J4UGW5</accession>
<dbReference type="InterPro" id="IPR001846">
    <property type="entry name" value="VWF_type-D"/>
</dbReference>
<dbReference type="PANTHER" id="PTHR11339">
    <property type="entry name" value="EXTRACELLULAR MATRIX GLYCOPROTEIN RELATED"/>
    <property type="match status" value="1"/>
</dbReference>
<gene>
    <name evidence="4" type="primary">Otogl</name>
    <name evidence="4" type="ORF">DAT39_015354</name>
</gene>
<evidence type="ECO:0000256" key="2">
    <source>
        <dbReference type="ARBA" id="ARBA00023180"/>
    </source>
</evidence>
<dbReference type="Pfam" id="PF05270">
    <property type="entry name" value="AbfB"/>
    <property type="match status" value="1"/>
</dbReference>
<evidence type="ECO:0000313" key="5">
    <source>
        <dbReference type="Proteomes" id="UP000727407"/>
    </source>
</evidence>
<organism evidence="4 5">
    <name type="scientific">Clarias magur</name>
    <name type="common">Asian catfish</name>
    <name type="synonym">Macropteronotus magur</name>
    <dbReference type="NCBI Taxonomy" id="1594786"/>
    <lineage>
        <taxon>Eukaryota</taxon>
        <taxon>Metazoa</taxon>
        <taxon>Chordata</taxon>
        <taxon>Craniata</taxon>
        <taxon>Vertebrata</taxon>
        <taxon>Euteleostomi</taxon>
        <taxon>Actinopterygii</taxon>
        <taxon>Neopterygii</taxon>
        <taxon>Teleostei</taxon>
        <taxon>Ostariophysi</taxon>
        <taxon>Siluriformes</taxon>
        <taxon>Clariidae</taxon>
        <taxon>Clarias</taxon>
    </lineage>
</organism>
<dbReference type="InterPro" id="IPR050780">
    <property type="entry name" value="Mucin_vWF_Thrombospondin_sf"/>
</dbReference>
<dbReference type="CDD" id="cd19941">
    <property type="entry name" value="TIL"/>
    <property type="match status" value="1"/>
</dbReference>